<feature type="region of interest" description="Disordered" evidence="1">
    <location>
        <begin position="1"/>
        <end position="26"/>
    </location>
</feature>
<evidence type="ECO:0000256" key="1">
    <source>
        <dbReference type="SAM" id="MobiDB-lite"/>
    </source>
</evidence>
<comment type="caution">
    <text evidence="2">The sequence shown here is derived from an EMBL/GenBank/DDBJ whole genome shotgun (WGS) entry which is preliminary data.</text>
</comment>
<dbReference type="EMBL" id="JAIWYP010000003">
    <property type="protein sequence ID" value="KAH3858862.1"/>
    <property type="molecule type" value="Genomic_DNA"/>
</dbReference>
<gene>
    <name evidence="2" type="ORF">DPMN_101503</name>
</gene>
<organism evidence="2 3">
    <name type="scientific">Dreissena polymorpha</name>
    <name type="common">Zebra mussel</name>
    <name type="synonym">Mytilus polymorpha</name>
    <dbReference type="NCBI Taxonomy" id="45954"/>
    <lineage>
        <taxon>Eukaryota</taxon>
        <taxon>Metazoa</taxon>
        <taxon>Spiralia</taxon>
        <taxon>Lophotrochozoa</taxon>
        <taxon>Mollusca</taxon>
        <taxon>Bivalvia</taxon>
        <taxon>Autobranchia</taxon>
        <taxon>Heteroconchia</taxon>
        <taxon>Euheterodonta</taxon>
        <taxon>Imparidentia</taxon>
        <taxon>Neoheterodontei</taxon>
        <taxon>Myida</taxon>
        <taxon>Dreissenoidea</taxon>
        <taxon>Dreissenidae</taxon>
        <taxon>Dreissena</taxon>
    </lineage>
</organism>
<keyword evidence="3" id="KW-1185">Reference proteome</keyword>
<protein>
    <submittedName>
        <fullName evidence="2">Uncharacterized protein</fullName>
    </submittedName>
</protein>
<accession>A0A9D4LHM9</accession>
<sequence>MLTFQNVNSEEDSYSSSDEEHNPYQQLLSQLVPSRLDNKSHVGMHITHSSVMTWIGSP</sequence>
<evidence type="ECO:0000313" key="2">
    <source>
        <dbReference type="EMBL" id="KAH3858862.1"/>
    </source>
</evidence>
<reference evidence="2" key="1">
    <citation type="journal article" date="2019" name="bioRxiv">
        <title>The Genome of the Zebra Mussel, Dreissena polymorpha: A Resource for Invasive Species Research.</title>
        <authorList>
            <person name="McCartney M.A."/>
            <person name="Auch B."/>
            <person name="Kono T."/>
            <person name="Mallez S."/>
            <person name="Zhang Y."/>
            <person name="Obille A."/>
            <person name="Becker A."/>
            <person name="Abrahante J.E."/>
            <person name="Garbe J."/>
            <person name="Badalamenti J.P."/>
            <person name="Herman A."/>
            <person name="Mangelson H."/>
            <person name="Liachko I."/>
            <person name="Sullivan S."/>
            <person name="Sone E.D."/>
            <person name="Koren S."/>
            <person name="Silverstein K.A.T."/>
            <person name="Beckman K.B."/>
            <person name="Gohl D.M."/>
        </authorList>
    </citation>
    <scope>NUCLEOTIDE SEQUENCE</scope>
    <source>
        <strain evidence="2">Duluth1</strain>
        <tissue evidence="2">Whole animal</tissue>
    </source>
</reference>
<evidence type="ECO:0000313" key="3">
    <source>
        <dbReference type="Proteomes" id="UP000828390"/>
    </source>
</evidence>
<name>A0A9D4LHM9_DREPO</name>
<dbReference type="AlphaFoldDB" id="A0A9D4LHM9"/>
<dbReference type="Proteomes" id="UP000828390">
    <property type="component" value="Unassembled WGS sequence"/>
</dbReference>
<proteinExistence type="predicted"/>
<reference evidence="2" key="2">
    <citation type="submission" date="2020-11" db="EMBL/GenBank/DDBJ databases">
        <authorList>
            <person name="McCartney M.A."/>
            <person name="Auch B."/>
            <person name="Kono T."/>
            <person name="Mallez S."/>
            <person name="Becker A."/>
            <person name="Gohl D.M."/>
            <person name="Silverstein K.A.T."/>
            <person name="Koren S."/>
            <person name="Bechman K.B."/>
            <person name="Herman A."/>
            <person name="Abrahante J.E."/>
            <person name="Garbe J."/>
        </authorList>
    </citation>
    <scope>NUCLEOTIDE SEQUENCE</scope>
    <source>
        <strain evidence="2">Duluth1</strain>
        <tissue evidence="2">Whole animal</tissue>
    </source>
</reference>